<dbReference type="GeneID" id="20307286"/>
<feature type="compositionally biased region" description="Low complexity" evidence="1">
    <location>
        <begin position="141"/>
        <end position="162"/>
    </location>
</feature>
<dbReference type="eggNOG" id="ENOG502T57K">
    <property type="taxonomic scope" value="Eukaryota"/>
</dbReference>
<feature type="region of interest" description="Disordered" evidence="1">
    <location>
        <begin position="95"/>
        <end position="199"/>
    </location>
</feature>
<evidence type="ECO:0000313" key="2">
    <source>
        <dbReference type="EMBL" id="EHY54479.1"/>
    </source>
</evidence>
<reference evidence="2" key="1">
    <citation type="submission" date="2011-07" db="EMBL/GenBank/DDBJ databases">
        <title>The Genome Sequence of Exophiala (Wangiella) dermatitidis NIH/UT8656.</title>
        <authorList>
            <consortium name="The Broad Institute Genome Sequencing Platform"/>
            <person name="Cuomo C."/>
            <person name="Wang Z."/>
            <person name="Hunicke-Smith S."/>
            <person name="Szanislo P.J."/>
            <person name="Earl A."/>
            <person name="Young S.K."/>
            <person name="Zeng Q."/>
            <person name="Gargeya S."/>
            <person name="Fitzgerald M."/>
            <person name="Haas B."/>
            <person name="Abouelleil A."/>
            <person name="Alvarado L."/>
            <person name="Arachchi H.M."/>
            <person name="Berlin A."/>
            <person name="Brown A."/>
            <person name="Chapman S.B."/>
            <person name="Chen Z."/>
            <person name="Dunbar C."/>
            <person name="Freedman E."/>
            <person name="Gearin G."/>
            <person name="Gellesch M."/>
            <person name="Goldberg J."/>
            <person name="Griggs A."/>
            <person name="Gujja S."/>
            <person name="Heiman D."/>
            <person name="Howarth C."/>
            <person name="Larson L."/>
            <person name="Lui A."/>
            <person name="MacDonald P.J.P."/>
            <person name="Montmayeur A."/>
            <person name="Murphy C."/>
            <person name="Neiman D."/>
            <person name="Pearson M."/>
            <person name="Priest M."/>
            <person name="Roberts A."/>
            <person name="Saif S."/>
            <person name="Shea T."/>
            <person name="Shenoy N."/>
            <person name="Sisk P."/>
            <person name="Stolte C."/>
            <person name="Sykes S."/>
            <person name="Wortman J."/>
            <person name="Nusbaum C."/>
            <person name="Birren B."/>
        </authorList>
    </citation>
    <scope>NUCLEOTIDE SEQUENCE</scope>
    <source>
        <strain evidence="2">NIH/UT8656</strain>
    </source>
</reference>
<dbReference type="AlphaFoldDB" id="H6BQ33"/>
<dbReference type="EMBL" id="JH226131">
    <property type="protein sequence ID" value="EHY54479.1"/>
    <property type="molecule type" value="Genomic_DNA"/>
</dbReference>
<proteinExistence type="predicted"/>
<dbReference type="VEuPathDB" id="FungiDB:HMPREF1120_02647"/>
<organism evidence="2 3">
    <name type="scientific">Exophiala dermatitidis (strain ATCC 34100 / CBS 525.76 / NIH/UT8656)</name>
    <name type="common">Black yeast</name>
    <name type="synonym">Wangiella dermatitidis</name>
    <dbReference type="NCBI Taxonomy" id="858893"/>
    <lineage>
        <taxon>Eukaryota</taxon>
        <taxon>Fungi</taxon>
        <taxon>Dikarya</taxon>
        <taxon>Ascomycota</taxon>
        <taxon>Pezizomycotina</taxon>
        <taxon>Eurotiomycetes</taxon>
        <taxon>Chaetothyriomycetidae</taxon>
        <taxon>Chaetothyriales</taxon>
        <taxon>Herpotrichiellaceae</taxon>
        <taxon>Exophiala</taxon>
    </lineage>
</organism>
<dbReference type="RefSeq" id="XP_009154940.1">
    <property type="nucleotide sequence ID" value="XM_009156692.1"/>
</dbReference>
<sequence>MRRVPASLSAMPSYRHDLLLWLRQGMEEAKVSEPASFDHGELVFVKVEMLTKFAYRTAEDLTATSRRLARYETLLNQIMPMVSPEVRALIEDAGETDGSNASNTSETPEIDFGVPPQRLDSGLVGPGGRIILPLPVPSPHVPVVSRSSTSSGTFEVVPGTTVGPPPSVPPPPSLPSGTPASSSNVSTSQRLSPDSIALTRLPSITSEGILLETGRAPDLSPPPTGPPPLLAQGQLVPDSTGSYGPERLGSLQALPSHTSLGGWSAESHSRRLNADSWTRDAAVATVLPWLTTS</sequence>
<feature type="compositionally biased region" description="Polar residues" evidence="1">
    <location>
        <begin position="97"/>
        <end position="107"/>
    </location>
</feature>
<protein>
    <submittedName>
        <fullName evidence="2">Uncharacterized protein</fullName>
    </submittedName>
</protein>
<dbReference type="STRING" id="858893.H6BQ33"/>
<evidence type="ECO:0000313" key="3">
    <source>
        <dbReference type="Proteomes" id="UP000007304"/>
    </source>
</evidence>
<dbReference type="OrthoDB" id="3037908at2759"/>
<name>H6BQ33_EXODN</name>
<accession>H6BQ33</accession>
<dbReference type="InParanoid" id="H6BQ33"/>
<evidence type="ECO:0000256" key="1">
    <source>
        <dbReference type="SAM" id="MobiDB-lite"/>
    </source>
</evidence>
<gene>
    <name evidence="2" type="ORF">HMPREF1120_02647</name>
</gene>
<dbReference type="Proteomes" id="UP000007304">
    <property type="component" value="Unassembled WGS sequence"/>
</dbReference>
<keyword evidence="3" id="KW-1185">Reference proteome</keyword>
<feature type="compositionally biased region" description="Pro residues" evidence="1">
    <location>
        <begin position="163"/>
        <end position="174"/>
    </location>
</feature>
<dbReference type="HOGENOM" id="CLU_1061759_0_0_1"/>